<feature type="transmembrane region" description="Helical" evidence="6">
    <location>
        <begin position="411"/>
        <end position="444"/>
    </location>
</feature>
<feature type="region of interest" description="Disordered" evidence="5">
    <location>
        <begin position="593"/>
        <end position="612"/>
    </location>
</feature>
<dbReference type="Proteomes" id="UP000823941">
    <property type="component" value="Chromosome 17"/>
</dbReference>
<evidence type="ECO:0000256" key="6">
    <source>
        <dbReference type="SAM" id="Phobius"/>
    </source>
</evidence>
<evidence type="ECO:0000313" key="9">
    <source>
        <dbReference type="Proteomes" id="UP000823941"/>
    </source>
</evidence>
<comment type="subcellular location">
    <subcellularLocation>
        <location evidence="1">Membrane</location>
        <topology evidence="1">Multi-pass membrane protein</topology>
    </subcellularLocation>
</comment>
<feature type="domain" description="SLC26A/SulP transporter" evidence="7">
    <location>
        <begin position="36"/>
        <end position="416"/>
    </location>
</feature>
<feature type="transmembrane region" description="Helical" evidence="6">
    <location>
        <begin position="65"/>
        <end position="88"/>
    </location>
</feature>
<evidence type="ECO:0000259" key="7">
    <source>
        <dbReference type="Pfam" id="PF00916"/>
    </source>
</evidence>
<dbReference type="EMBL" id="JAHIBW010000017">
    <property type="protein sequence ID" value="KAG7302741.1"/>
    <property type="molecule type" value="Genomic_DNA"/>
</dbReference>
<feature type="transmembrane region" description="Helical" evidence="6">
    <location>
        <begin position="186"/>
        <end position="205"/>
    </location>
</feature>
<feature type="transmembrane region" description="Helical" evidence="6">
    <location>
        <begin position="284"/>
        <end position="306"/>
    </location>
</feature>
<evidence type="ECO:0000256" key="3">
    <source>
        <dbReference type="ARBA" id="ARBA00022989"/>
    </source>
</evidence>
<keyword evidence="2 6" id="KW-0812">Transmembrane</keyword>
<accession>A0ABQ7QBY4</accession>
<evidence type="ECO:0000256" key="2">
    <source>
        <dbReference type="ARBA" id="ARBA00022692"/>
    </source>
</evidence>
<evidence type="ECO:0000256" key="5">
    <source>
        <dbReference type="SAM" id="MobiDB-lite"/>
    </source>
</evidence>
<protein>
    <recommendedName>
        <fullName evidence="7">SLC26A/SulP transporter domain-containing protein</fullName>
    </recommendedName>
</protein>
<evidence type="ECO:0000313" key="8">
    <source>
        <dbReference type="EMBL" id="KAG7302741.1"/>
    </source>
</evidence>
<name>A0ABQ7QBY4_PLUXY</name>
<feature type="transmembrane region" description="Helical" evidence="6">
    <location>
        <begin position="318"/>
        <end position="336"/>
    </location>
</feature>
<feature type="transmembrane region" description="Helical" evidence="6">
    <location>
        <begin position="356"/>
        <end position="378"/>
    </location>
</feature>
<organism evidence="8 9">
    <name type="scientific">Plutella xylostella</name>
    <name type="common">Diamondback moth</name>
    <name type="synonym">Plutella maculipennis</name>
    <dbReference type="NCBI Taxonomy" id="51655"/>
    <lineage>
        <taxon>Eukaryota</taxon>
        <taxon>Metazoa</taxon>
        <taxon>Ecdysozoa</taxon>
        <taxon>Arthropoda</taxon>
        <taxon>Hexapoda</taxon>
        <taxon>Insecta</taxon>
        <taxon>Pterygota</taxon>
        <taxon>Neoptera</taxon>
        <taxon>Endopterygota</taxon>
        <taxon>Lepidoptera</taxon>
        <taxon>Glossata</taxon>
        <taxon>Ditrysia</taxon>
        <taxon>Yponomeutoidea</taxon>
        <taxon>Plutellidae</taxon>
        <taxon>Plutella</taxon>
    </lineage>
</organism>
<comment type="caution">
    <text evidence="8">The sequence shown here is derived from an EMBL/GenBank/DDBJ whole genome shotgun (WGS) entry which is preliminary data.</text>
</comment>
<keyword evidence="4 6" id="KW-0472">Membrane</keyword>
<feature type="transmembrane region" description="Helical" evidence="6">
    <location>
        <begin position="217"/>
        <end position="240"/>
    </location>
</feature>
<dbReference type="InterPro" id="IPR011547">
    <property type="entry name" value="SLC26A/SulP_dom"/>
</dbReference>
<evidence type="ECO:0000256" key="1">
    <source>
        <dbReference type="ARBA" id="ARBA00004141"/>
    </source>
</evidence>
<reference evidence="8 9" key="1">
    <citation type="submission" date="2021-06" db="EMBL/GenBank/DDBJ databases">
        <title>A haploid diamondback moth (Plutella xylostella L.) genome assembly resolves 31 chromosomes and identifies a diamide resistance mutation.</title>
        <authorList>
            <person name="Ward C.M."/>
            <person name="Perry K.D."/>
            <person name="Baker G."/>
            <person name="Powis K."/>
            <person name="Heckel D.G."/>
            <person name="Baxter S.W."/>
        </authorList>
    </citation>
    <scope>NUCLEOTIDE SEQUENCE [LARGE SCALE GENOMIC DNA]</scope>
    <source>
        <strain evidence="8 9">LV</strain>
        <tissue evidence="8">Single pupa</tissue>
    </source>
</reference>
<keyword evidence="9" id="KW-1185">Reference proteome</keyword>
<sequence length="612" mass="65548">MLDRFNCSPRRLASRALPKLPILRWARGYSAAAAAGDLVAGATVAMTLIPQSIAYASLAGLEPQYGLYASLVGGFVYAYLGTCPQINIGPSALISLLTFTYTNGTNADYAVLLCFVSGIAEVVAGIAQLGFLVQLVSLPVVSGFTSAAALTIASSQVKGLLGLSFKSESFIDTWRGVVTHVKEVRLADTGLSLLCCLVLFGMKSLKDQRAPKSLKKVLWFSSVARNAVVVILAATLAYFLHEDTTHPLILTGEITSGLPSPRLPFLSSGNGTSTAPVGAMLRHLGSGLLVVPLVSIISNVAIAKAFSNGKTLDATQEIIALGVCNVVGSFFSSFPINGSFTRSALSDASGVRTPAAGFYTGLLVLLTLLFLTPLFYYIPRAAFASVITCAVLHMVDVDIVRKLWRANKVDVIPLAATFSLCLSLGVEVGLLCGVAVDALLLLLYHTAPPLQLQFVHDGVLPPHHAIYPVGGLHYAGAEKIRSKLMKLQDSQAEFNQSKAEKSSRNVVKSNDTESSVVTVKVPEINNILVVYCSRLYRVDYTVLQSLKMIVQEWRGTIVWYCASAALRHQLDCSMEGLRYCDSQEELQRTLGEMSPSVPLPHDTTAVTGETRL</sequence>
<feature type="transmembrane region" description="Helical" evidence="6">
    <location>
        <begin position="109"/>
        <end position="133"/>
    </location>
</feature>
<keyword evidence="3 6" id="KW-1133">Transmembrane helix</keyword>
<gene>
    <name evidence="8" type="ORF">JYU34_012697</name>
</gene>
<dbReference type="PANTHER" id="PTHR11814">
    <property type="entry name" value="SULFATE TRANSPORTER"/>
    <property type="match status" value="1"/>
</dbReference>
<proteinExistence type="predicted"/>
<dbReference type="InterPro" id="IPR001902">
    <property type="entry name" value="SLC26A/SulP_fam"/>
</dbReference>
<evidence type="ECO:0000256" key="4">
    <source>
        <dbReference type="ARBA" id="ARBA00023136"/>
    </source>
</evidence>
<dbReference type="Pfam" id="PF00916">
    <property type="entry name" value="Sulfate_transp"/>
    <property type="match status" value="1"/>
</dbReference>
<feature type="transmembrane region" description="Helical" evidence="6">
    <location>
        <begin position="29"/>
        <end position="53"/>
    </location>
</feature>